<evidence type="ECO:0000256" key="3">
    <source>
        <dbReference type="ARBA" id="ARBA00022989"/>
    </source>
</evidence>
<protein>
    <submittedName>
        <fullName evidence="5">Uncharacterized protein</fullName>
    </submittedName>
</protein>
<dbReference type="GO" id="GO:0030150">
    <property type="term" value="P:protein import into mitochondrial matrix"/>
    <property type="evidence" value="ECO:0007669"/>
    <property type="project" value="TreeGrafter"/>
</dbReference>
<dbReference type="PANTHER" id="PTHR15371:SF24">
    <property type="entry name" value="MITOCHONDRIAL IMPORT INNER MEMBRANE TRANSLOCASE SUBUNIT TIM23-3"/>
    <property type="match status" value="1"/>
</dbReference>
<dbReference type="Pfam" id="PF02466">
    <property type="entry name" value="Tim17"/>
    <property type="match status" value="1"/>
</dbReference>
<dbReference type="EMBL" id="JAQIZT010000013">
    <property type="protein sequence ID" value="KAJ6974667.1"/>
    <property type="molecule type" value="Genomic_DNA"/>
</dbReference>
<comment type="caution">
    <text evidence="5">The sequence shown here is derived from an EMBL/GenBank/DDBJ whole genome shotgun (WGS) entry which is preliminary data.</text>
</comment>
<accession>A0AAD6LWY2</accession>
<gene>
    <name evidence="5" type="ORF">NC653_030710</name>
</gene>
<organism evidence="5 6">
    <name type="scientific">Populus alba x Populus x berolinensis</name>
    <dbReference type="NCBI Taxonomy" id="444605"/>
    <lineage>
        <taxon>Eukaryota</taxon>
        <taxon>Viridiplantae</taxon>
        <taxon>Streptophyta</taxon>
        <taxon>Embryophyta</taxon>
        <taxon>Tracheophyta</taxon>
        <taxon>Spermatophyta</taxon>
        <taxon>Magnoliopsida</taxon>
        <taxon>eudicotyledons</taxon>
        <taxon>Gunneridae</taxon>
        <taxon>Pentapetalae</taxon>
        <taxon>rosids</taxon>
        <taxon>fabids</taxon>
        <taxon>Malpighiales</taxon>
        <taxon>Salicaceae</taxon>
        <taxon>Saliceae</taxon>
        <taxon>Populus</taxon>
    </lineage>
</organism>
<dbReference type="GO" id="GO:0008320">
    <property type="term" value="F:protein transmembrane transporter activity"/>
    <property type="evidence" value="ECO:0007669"/>
    <property type="project" value="TreeGrafter"/>
</dbReference>
<keyword evidence="6" id="KW-1185">Reference proteome</keyword>
<proteinExistence type="predicted"/>
<evidence type="ECO:0000313" key="5">
    <source>
        <dbReference type="EMBL" id="KAJ6974667.1"/>
    </source>
</evidence>
<keyword evidence="3" id="KW-1133">Transmembrane helix</keyword>
<evidence type="ECO:0000256" key="2">
    <source>
        <dbReference type="ARBA" id="ARBA00022692"/>
    </source>
</evidence>
<sequence length="327" mass="35346">MNDPNDHKYRKYHPYQDLYNVPAQNLYNLPTSPEFLFHEESLNQRRSWSENLQYYTGTGYLTGAILGGSKGSIEGIRAAEPGESLKLRVNRVLNSGGHAGRKFGNNLGVLGLMFAGIESGLIHWRDTDDLVNTVLAGLSTGAIYRAAKGPRSAAIAGAIGGIAAAGAVAAKQAVKRYVTGAIYRAAKGPRSAAIAGAIGGIAAAGAVAAKQAWELDENLGISGKKRFTDDIGDRLSVMLFWNRNNLFGLTAAYKHCFPRKIRRVSRKSLTLTSRCHPGCATSSTTWVRHPLLNWLAQRDPTSVGIAWNDSTLSFECEIYASHPAISR</sequence>
<name>A0AAD6LWY2_9ROSI</name>
<dbReference type="PANTHER" id="PTHR15371">
    <property type="entry name" value="TIM23"/>
    <property type="match status" value="1"/>
</dbReference>
<keyword evidence="2" id="KW-0812">Transmembrane</keyword>
<dbReference type="InterPro" id="IPR045238">
    <property type="entry name" value="Tim23-like"/>
</dbReference>
<dbReference type="AlphaFoldDB" id="A0AAD6LWY2"/>
<evidence type="ECO:0000256" key="4">
    <source>
        <dbReference type="ARBA" id="ARBA00023136"/>
    </source>
</evidence>
<evidence type="ECO:0000256" key="1">
    <source>
        <dbReference type="ARBA" id="ARBA00004141"/>
    </source>
</evidence>
<reference evidence="5" key="1">
    <citation type="journal article" date="2023" name="Mol. Ecol. Resour.">
        <title>Chromosome-level genome assembly of a triploid poplar Populus alba 'Berolinensis'.</title>
        <authorList>
            <person name="Chen S."/>
            <person name="Yu Y."/>
            <person name="Wang X."/>
            <person name="Wang S."/>
            <person name="Zhang T."/>
            <person name="Zhou Y."/>
            <person name="He R."/>
            <person name="Meng N."/>
            <person name="Wang Y."/>
            <person name="Liu W."/>
            <person name="Liu Z."/>
            <person name="Liu J."/>
            <person name="Guo Q."/>
            <person name="Huang H."/>
            <person name="Sederoff R.R."/>
            <person name="Wang G."/>
            <person name="Qu G."/>
            <person name="Chen S."/>
        </authorList>
    </citation>
    <scope>NUCLEOTIDE SEQUENCE</scope>
    <source>
        <strain evidence="5">SC-2020</strain>
    </source>
</reference>
<comment type="subcellular location">
    <subcellularLocation>
        <location evidence="1">Membrane</location>
        <topology evidence="1">Multi-pass membrane protein</topology>
    </subcellularLocation>
</comment>
<dbReference type="GO" id="GO:0005744">
    <property type="term" value="C:TIM23 mitochondrial import inner membrane translocase complex"/>
    <property type="evidence" value="ECO:0007669"/>
    <property type="project" value="TreeGrafter"/>
</dbReference>
<evidence type="ECO:0000313" key="6">
    <source>
        <dbReference type="Proteomes" id="UP001164929"/>
    </source>
</evidence>
<dbReference type="Proteomes" id="UP001164929">
    <property type="component" value="Chromosome 13"/>
</dbReference>
<keyword evidence="4" id="KW-0472">Membrane</keyword>